<dbReference type="AlphaFoldDB" id="A0A8H7Y4J6"/>
<name>A0A8H7Y4J6_PSICU</name>
<evidence type="ECO:0000313" key="1">
    <source>
        <dbReference type="EMBL" id="KAG5171028.1"/>
    </source>
</evidence>
<organism evidence="1">
    <name type="scientific">Psilocybe cubensis</name>
    <name type="common">Psychedelic mushroom</name>
    <name type="synonym">Stropharia cubensis</name>
    <dbReference type="NCBI Taxonomy" id="181762"/>
    <lineage>
        <taxon>Eukaryota</taxon>
        <taxon>Fungi</taxon>
        <taxon>Dikarya</taxon>
        <taxon>Basidiomycota</taxon>
        <taxon>Agaricomycotina</taxon>
        <taxon>Agaricomycetes</taxon>
        <taxon>Agaricomycetidae</taxon>
        <taxon>Agaricales</taxon>
        <taxon>Agaricineae</taxon>
        <taxon>Strophariaceae</taxon>
        <taxon>Psilocybe</taxon>
    </lineage>
</organism>
<protein>
    <submittedName>
        <fullName evidence="1">Uncharacterized protein</fullName>
    </submittedName>
</protein>
<proteinExistence type="predicted"/>
<comment type="caution">
    <text evidence="1">The sequence shown here is derived from an EMBL/GenBank/DDBJ whole genome shotgun (WGS) entry which is preliminary data.</text>
</comment>
<dbReference type="EMBL" id="JAFIQS010000003">
    <property type="protein sequence ID" value="KAG5171028.1"/>
    <property type="molecule type" value="Genomic_DNA"/>
</dbReference>
<accession>A0A8H7Y4J6</accession>
<sequence length="82" mass="8817">MPNGVSKAKFKDGIFVRFTKDYVSNGGVYRAPKGLVGQVVESQVSTGQFNIRTLGNVTYMVKSGTTGTNILGVPEDFLEVVT</sequence>
<reference evidence="1" key="1">
    <citation type="submission" date="2021-02" db="EMBL/GenBank/DDBJ databases">
        <title>Psilocybe cubensis genome.</title>
        <authorList>
            <person name="Mckernan K.J."/>
            <person name="Crawford S."/>
            <person name="Trippe A."/>
            <person name="Kane L.T."/>
            <person name="Mclaughlin S."/>
        </authorList>
    </citation>
    <scope>NUCLEOTIDE SEQUENCE [LARGE SCALE GENOMIC DNA]</scope>
    <source>
        <strain evidence="1">MGC-MH-2018</strain>
    </source>
</reference>
<gene>
    <name evidence="1" type="ORF">JR316_003105</name>
</gene>